<dbReference type="InterPro" id="IPR018629">
    <property type="entry name" value="XK-rel"/>
</dbReference>
<keyword evidence="9" id="KW-1185">Reference proteome</keyword>
<accession>A0A8S4AW93</accession>
<feature type="transmembrane region" description="Helical" evidence="7">
    <location>
        <begin position="154"/>
        <end position="176"/>
    </location>
</feature>
<evidence type="ECO:0000256" key="4">
    <source>
        <dbReference type="ARBA" id="ARBA00022692"/>
    </source>
</evidence>
<dbReference type="InterPro" id="IPR050895">
    <property type="entry name" value="XK-related_scramblase"/>
</dbReference>
<dbReference type="GO" id="GO:0043652">
    <property type="term" value="P:engulfment of apoptotic cell"/>
    <property type="evidence" value="ECO:0007669"/>
    <property type="project" value="TreeGrafter"/>
</dbReference>
<sequence length="245" mass="27519">MKAVGSVSAVAFCVTTYHRSLRSFLPSSAPPQLCGSLLYFLWNLLLLAPRLLALALFASMFPCFIFTHFLCSWLLLLFCAWRSNTDFMDGDAVGEWLFRGTVALIWYFSWFCVAPGATRQRATLYHGYALLDVCLLCALWSWKAPVPPPHAAATSVAVVAVYVLGLVLKVVYYRFFHPNLRKEELRGVGAQTLRESDEPDGALRSTLSGEMDGELQFRSMAAVPEHDRAPPTNHRMKKLAENFYL</sequence>
<dbReference type="Proteomes" id="UP000677803">
    <property type="component" value="Unassembled WGS sequence"/>
</dbReference>
<evidence type="ECO:0000313" key="8">
    <source>
        <dbReference type="EMBL" id="CAG5897214.1"/>
    </source>
</evidence>
<keyword evidence="4 7" id="KW-0812">Transmembrane</keyword>
<dbReference type="GO" id="GO:0070782">
    <property type="term" value="P:phosphatidylserine exposure on apoptotic cell surface"/>
    <property type="evidence" value="ECO:0007669"/>
    <property type="project" value="TreeGrafter"/>
</dbReference>
<keyword evidence="6 7" id="KW-0472">Membrane</keyword>
<proteinExistence type="inferred from homology"/>
<dbReference type="AlphaFoldDB" id="A0A8S4AW93"/>
<evidence type="ECO:0000256" key="1">
    <source>
        <dbReference type="ARBA" id="ARBA00004651"/>
    </source>
</evidence>
<feature type="transmembrane region" description="Helical" evidence="7">
    <location>
        <begin position="96"/>
        <end position="113"/>
    </location>
</feature>
<name>A0A8S4AW93_9TELE</name>
<evidence type="ECO:0000256" key="2">
    <source>
        <dbReference type="ARBA" id="ARBA00008789"/>
    </source>
</evidence>
<evidence type="ECO:0000256" key="5">
    <source>
        <dbReference type="ARBA" id="ARBA00022989"/>
    </source>
</evidence>
<gene>
    <name evidence="8" type="ORF">MMEN_LOCUS8259</name>
</gene>
<protein>
    <recommendedName>
        <fullName evidence="7">XK-related protein</fullName>
    </recommendedName>
</protein>
<dbReference type="OrthoDB" id="6136301at2759"/>
<comment type="similarity">
    <text evidence="2 7">Belongs to the XK family.</text>
</comment>
<dbReference type="EMBL" id="CAJRST010007814">
    <property type="protein sequence ID" value="CAG5897214.1"/>
    <property type="molecule type" value="Genomic_DNA"/>
</dbReference>
<reference evidence="8" key="1">
    <citation type="submission" date="2021-05" db="EMBL/GenBank/DDBJ databases">
        <authorList>
            <person name="Tigano A."/>
        </authorList>
    </citation>
    <scope>NUCLEOTIDE SEQUENCE</scope>
</reference>
<dbReference type="GO" id="GO:0005886">
    <property type="term" value="C:plasma membrane"/>
    <property type="evidence" value="ECO:0007669"/>
    <property type="project" value="UniProtKB-SubCell"/>
</dbReference>
<keyword evidence="3" id="KW-1003">Cell membrane</keyword>
<evidence type="ECO:0000256" key="3">
    <source>
        <dbReference type="ARBA" id="ARBA00022475"/>
    </source>
</evidence>
<evidence type="ECO:0000256" key="6">
    <source>
        <dbReference type="ARBA" id="ARBA00023136"/>
    </source>
</evidence>
<feature type="transmembrane region" description="Helical" evidence="7">
    <location>
        <begin position="64"/>
        <end position="84"/>
    </location>
</feature>
<dbReference type="PANTHER" id="PTHR16024">
    <property type="entry name" value="XK-RELATED PROTEIN"/>
    <property type="match status" value="1"/>
</dbReference>
<dbReference type="GO" id="GO:1902742">
    <property type="term" value="P:apoptotic process involved in development"/>
    <property type="evidence" value="ECO:0007669"/>
    <property type="project" value="TreeGrafter"/>
</dbReference>
<organism evidence="8 9">
    <name type="scientific">Menidia menidia</name>
    <name type="common">Atlantic silverside</name>
    <dbReference type="NCBI Taxonomy" id="238744"/>
    <lineage>
        <taxon>Eukaryota</taxon>
        <taxon>Metazoa</taxon>
        <taxon>Chordata</taxon>
        <taxon>Craniata</taxon>
        <taxon>Vertebrata</taxon>
        <taxon>Euteleostomi</taxon>
        <taxon>Actinopterygii</taxon>
        <taxon>Neopterygii</taxon>
        <taxon>Teleostei</taxon>
        <taxon>Neoteleostei</taxon>
        <taxon>Acanthomorphata</taxon>
        <taxon>Ovalentaria</taxon>
        <taxon>Atherinomorphae</taxon>
        <taxon>Atheriniformes</taxon>
        <taxon>Atherinopsidae</taxon>
        <taxon>Menidiinae</taxon>
        <taxon>Menidia</taxon>
    </lineage>
</organism>
<dbReference type="Pfam" id="PF09815">
    <property type="entry name" value="XK-related"/>
    <property type="match status" value="1"/>
</dbReference>
<evidence type="ECO:0000256" key="7">
    <source>
        <dbReference type="RuleBase" id="RU910716"/>
    </source>
</evidence>
<dbReference type="PANTHER" id="PTHR16024:SF19">
    <property type="entry name" value="XK-RELATED PROTEIN"/>
    <property type="match status" value="1"/>
</dbReference>
<evidence type="ECO:0000313" key="9">
    <source>
        <dbReference type="Proteomes" id="UP000677803"/>
    </source>
</evidence>
<feature type="transmembrane region" description="Helical" evidence="7">
    <location>
        <begin position="125"/>
        <end position="142"/>
    </location>
</feature>
<comment type="caution">
    <text evidence="8">The sequence shown here is derived from an EMBL/GenBank/DDBJ whole genome shotgun (WGS) entry which is preliminary data.</text>
</comment>
<keyword evidence="5 7" id="KW-1133">Transmembrane helix</keyword>
<comment type="subcellular location">
    <subcellularLocation>
        <location evidence="1">Cell membrane</location>
        <topology evidence="1">Multi-pass membrane protein</topology>
    </subcellularLocation>
    <subcellularLocation>
        <location evidence="7">Membrane</location>
        <topology evidence="7">Multi-pass membrane protein</topology>
    </subcellularLocation>
</comment>